<dbReference type="AlphaFoldDB" id="A0A7G2CBS8"/>
<dbReference type="NCBIfam" id="TIGR01772">
    <property type="entry name" value="MDH_euk_gproteo"/>
    <property type="match status" value="1"/>
</dbReference>
<dbReference type="GO" id="GO:0030060">
    <property type="term" value="F:L-malate dehydrogenase (NAD+) activity"/>
    <property type="evidence" value="ECO:0007669"/>
    <property type="project" value="UniProtKB-EC"/>
</dbReference>
<evidence type="ECO:0000256" key="5">
    <source>
        <dbReference type="ARBA" id="ARBA00023002"/>
    </source>
</evidence>
<dbReference type="EMBL" id="LR877151">
    <property type="protein sequence ID" value="CAD2216969.1"/>
    <property type="molecule type" value="Genomic_DNA"/>
</dbReference>
<feature type="binding site" evidence="9">
    <location>
        <position position="159"/>
    </location>
    <ligand>
        <name>substrate</name>
    </ligand>
</feature>
<dbReference type="Proteomes" id="UP000515908">
    <property type="component" value="Chromosome 07"/>
</dbReference>
<evidence type="ECO:0000256" key="3">
    <source>
        <dbReference type="ARBA" id="ARBA00012995"/>
    </source>
</evidence>
<feature type="binding site" evidence="10">
    <location>
        <position position="100"/>
    </location>
    <ligand>
        <name>NAD(+)</name>
        <dbReference type="ChEBI" id="CHEBI:57540"/>
    </ligand>
</feature>
<evidence type="ECO:0000256" key="12">
    <source>
        <dbReference type="RuleBase" id="RU003405"/>
    </source>
</evidence>
<dbReference type="InterPro" id="IPR010097">
    <property type="entry name" value="Malate_DH_type1"/>
</dbReference>
<comment type="catalytic activity">
    <reaction evidence="7 12">
        <text>(S)-malate + NAD(+) = oxaloacetate + NADH + H(+)</text>
        <dbReference type="Rhea" id="RHEA:21432"/>
        <dbReference type="ChEBI" id="CHEBI:15378"/>
        <dbReference type="ChEBI" id="CHEBI:15589"/>
        <dbReference type="ChEBI" id="CHEBI:16452"/>
        <dbReference type="ChEBI" id="CHEBI:57540"/>
        <dbReference type="ChEBI" id="CHEBI:57945"/>
        <dbReference type="EC" id="1.1.1.37"/>
    </reaction>
</comment>
<evidence type="ECO:0000256" key="11">
    <source>
        <dbReference type="RuleBase" id="RU003369"/>
    </source>
</evidence>
<evidence type="ECO:0000259" key="13">
    <source>
        <dbReference type="Pfam" id="PF00056"/>
    </source>
</evidence>
<feature type="binding site" evidence="9">
    <location>
        <position position="93"/>
    </location>
    <ligand>
        <name>substrate</name>
    </ligand>
</feature>
<feature type="binding site" evidence="10">
    <location>
        <begin position="15"/>
        <end position="21"/>
    </location>
    <ligand>
        <name>NAD(+)</name>
        <dbReference type="ChEBI" id="CHEBI:57540"/>
    </ligand>
</feature>
<evidence type="ECO:0000256" key="8">
    <source>
        <dbReference type="PIRSR" id="PIRSR000102-1"/>
    </source>
</evidence>
<accession>A0A7G2CBS8</accession>
<dbReference type="GO" id="GO:0005737">
    <property type="term" value="C:cytoplasm"/>
    <property type="evidence" value="ECO:0007669"/>
    <property type="project" value="TreeGrafter"/>
</dbReference>
<dbReference type="SUPFAM" id="SSF51735">
    <property type="entry name" value="NAD(P)-binding Rossmann-fold domains"/>
    <property type="match status" value="1"/>
</dbReference>
<dbReference type="SUPFAM" id="SSF56327">
    <property type="entry name" value="LDH C-terminal domain-like"/>
    <property type="match status" value="1"/>
</dbReference>
<gene>
    <name evidence="15" type="ORF">ADEAN_000444700</name>
</gene>
<name>A0A7G2CBS8_9TRYP</name>
<evidence type="ECO:0000256" key="7">
    <source>
        <dbReference type="ARBA" id="ARBA00048313"/>
    </source>
</evidence>
<proteinExistence type="inferred from homology"/>
<evidence type="ECO:0000256" key="6">
    <source>
        <dbReference type="ARBA" id="ARBA00023027"/>
    </source>
</evidence>
<dbReference type="PANTHER" id="PTHR11540">
    <property type="entry name" value="MALATE AND LACTATE DEHYDROGENASE"/>
    <property type="match status" value="1"/>
</dbReference>
<evidence type="ECO:0000313" key="15">
    <source>
        <dbReference type="EMBL" id="CAD2216969.1"/>
    </source>
</evidence>
<dbReference type="Gene3D" id="3.90.110.10">
    <property type="entry name" value="Lactate dehydrogenase/glycoside hydrolase, family 4, C-terminal"/>
    <property type="match status" value="1"/>
</dbReference>
<dbReference type="GO" id="GO:0006099">
    <property type="term" value="P:tricarboxylic acid cycle"/>
    <property type="evidence" value="ECO:0007669"/>
    <property type="project" value="UniProtKB-KW"/>
</dbReference>
<dbReference type="PROSITE" id="PS00068">
    <property type="entry name" value="MDH"/>
    <property type="match status" value="1"/>
</dbReference>
<feature type="binding site" evidence="9">
    <location>
        <position position="125"/>
    </location>
    <ligand>
        <name>substrate</name>
    </ligand>
</feature>
<dbReference type="InterPro" id="IPR001236">
    <property type="entry name" value="Lactate/malate_DH_N"/>
</dbReference>
<keyword evidence="5 11" id="KW-0560">Oxidoreductase</keyword>
<feature type="domain" description="Lactate/malate dehydrogenase N-terminal" evidence="13">
    <location>
        <begin position="9"/>
        <end position="151"/>
    </location>
</feature>
<evidence type="ECO:0000313" key="16">
    <source>
        <dbReference type="Proteomes" id="UP000515908"/>
    </source>
</evidence>
<dbReference type="FunFam" id="3.90.110.10:FF:000001">
    <property type="entry name" value="Malate dehydrogenase"/>
    <property type="match status" value="1"/>
</dbReference>
<dbReference type="InterPro" id="IPR001557">
    <property type="entry name" value="L-lactate/malate_DH"/>
</dbReference>
<dbReference type="PANTHER" id="PTHR11540:SF16">
    <property type="entry name" value="MALATE DEHYDROGENASE, MITOCHONDRIAL"/>
    <property type="match status" value="1"/>
</dbReference>
<feature type="binding site" evidence="10">
    <location>
        <position position="41"/>
    </location>
    <ligand>
        <name>NAD(+)</name>
        <dbReference type="ChEBI" id="CHEBI:57540"/>
    </ligand>
</feature>
<dbReference type="Pfam" id="PF02866">
    <property type="entry name" value="Ldh_1_C"/>
    <property type="match status" value="1"/>
</dbReference>
<keyword evidence="4 12" id="KW-0816">Tricarboxylic acid cycle</keyword>
<feature type="binding site" evidence="10">
    <location>
        <begin position="123"/>
        <end position="125"/>
    </location>
    <ligand>
        <name>NAD(+)</name>
        <dbReference type="ChEBI" id="CHEBI:57540"/>
    </ligand>
</feature>
<comment type="subunit">
    <text evidence="2">Homodimer.</text>
</comment>
<protein>
    <recommendedName>
        <fullName evidence="3 12">Malate dehydrogenase</fullName>
        <ecNumber evidence="3 12">1.1.1.37</ecNumber>
    </recommendedName>
</protein>
<feature type="binding site" evidence="10">
    <location>
        <position position="231"/>
    </location>
    <ligand>
        <name>NAD(+)</name>
        <dbReference type="ChEBI" id="CHEBI:57540"/>
    </ligand>
</feature>
<dbReference type="FunFam" id="3.40.50.720:FF:000017">
    <property type="entry name" value="Malate dehydrogenase"/>
    <property type="match status" value="1"/>
</dbReference>
<organism evidence="15 16">
    <name type="scientific">Angomonas deanei</name>
    <dbReference type="NCBI Taxonomy" id="59799"/>
    <lineage>
        <taxon>Eukaryota</taxon>
        <taxon>Discoba</taxon>
        <taxon>Euglenozoa</taxon>
        <taxon>Kinetoplastea</taxon>
        <taxon>Metakinetoplastina</taxon>
        <taxon>Trypanosomatida</taxon>
        <taxon>Trypanosomatidae</taxon>
        <taxon>Strigomonadinae</taxon>
        <taxon>Angomonas</taxon>
    </lineage>
</organism>
<keyword evidence="16" id="KW-1185">Reference proteome</keyword>
<dbReference type="VEuPathDB" id="TriTrypDB:ADEAN_000444700"/>
<sequence>MRVSTSKLVKVAVLGAAGGIGQNLALLLKGSPLVSQLSLYDVRGAVSVALDIDPVASPAKVLGFEKDELEDALLGAEVVLIPAGVPRKPGMTRDDLFNTNASIVRDLSAAVAKSSPKAIIGVISNPVNSTVPIVAETLKKAGVYDPRKLFGITTLDIVRARTYVAEALGASVFDIDVPVIGGHSGETIVPLLSRFRQLSEEQVKALTHRIQFGGDEVVKAKAGAGSATLSMAYAASEWTFSVIKALRGDRGLVEYTYVASDVQPPCGWFVSPVELGKDGVENILPFPELNEYETSLLENALKLLESSQQRGIDFVAKSS</sequence>
<dbReference type="Pfam" id="PF00056">
    <property type="entry name" value="Ldh_1_N"/>
    <property type="match status" value="1"/>
</dbReference>
<dbReference type="CDD" id="cd01337">
    <property type="entry name" value="MDH_glyoxysomal_mitochondrial"/>
    <property type="match status" value="1"/>
</dbReference>
<evidence type="ECO:0000256" key="10">
    <source>
        <dbReference type="PIRSR" id="PIRSR000102-3"/>
    </source>
</evidence>
<feature type="active site" description="Proton acceptor" evidence="8">
    <location>
        <position position="183"/>
    </location>
</feature>
<feature type="domain" description="Lactate/malate dehydrogenase C-terminal" evidence="14">
    <location>
        <begin position="153"/>
        <end position="314"/>
    </location>
</feature>
<dbReference type="InterPro" id="IPR015955">
    <property type="entry name" value="Lactate_DH/Glyco_Ohase_4_C"/>
</dbReference>
<evidence type="ECO:0000256" key="9">
    <source>
        <dbReference type="PIRSR" id="PIRSR000102-2"/>
    </source>
</evidence>
<dbReference type="InterPro" id="IPR022383">
    <property type="entry name" value="Lactate/malate_DH_C"/>
</dbReference>
<dbReference type="InterPro" id="IPR036291">
    <property type="entry name" value="NAD(P)-bd_dom_sf"/>
</dbReference>
<reference evidence="15 16" key="1">
    <citation type="submission" date="2020-08" db="EMBL/GenBank/DDBJ databases">
        <authorList>
            <person name="Newling K."/>
            <person name="Davey J."/>
            <person name="Forrester S."/>
        </authorList>
    </citation>
    <scope>NUCLEOTIDE SEQUENCE [LARGE SCALE GENOMIC DNA]</scope>
    <source>
        <strain evidence="16">Crithidia deanei Carvalho (ATCC PRA-265)</strain>
    </source>
</reference>
<dbReference type="PIRSF" id="PIRSF000102">
    <property type="entry name" value="Lac_mal_DH"/>
    <property type="match status" value="1"/>
</dbReference>
<dbReference type="InterPro" id="IPR001252">
    <property type="entry name" value="Malate_DH_AS"/>
</dbReference>
<evidence type="ECO:0000259" key="14">
    <source>
        <dbReference type="Pfam" id="PF02866"/>
    </source>
</evidence>
<dbReference type="Gene3D" id="3.40.50.720">
    <property type="entry name" value="NAD(P)-binding Rossmann-like Domain"/>
    <property type="match status" value="1"/>
</dbReference>
<feature type="binding site" evidence="9">
    <location>
        <position position="87"/>
    </location>
    <ligand>
        <name>substrate</name>
    </ligand>
</feature>
<keyword evidence="6 10" id="KW-0520">NAD</keyword>
<dbReference type="EC" id="1.1.1.37" evidence="3 12"/>
<evidence type="ECO:0000256" key="4">
    <source>
        <dbReference type="ARBA" id="ARBA00022532"/>
    </source>
</evidence>
<comment type="similarity">
    <text evidence="1">Belongs to the LDH/MDH superfamily. MDH type 1 family.</text>
</comment>
<evidence type="ECO:0000256" key="2">
    <source>
        <dbReference type="ARBA" id="ARBA00011738"/>
    </source>
</evidence>
<dbReference type="GO" id="GO:0006108">
    <property type="term" value="P:malate metabolic process"/>
    <property type="evidence" value="ECO:0007669"/>
    <property type="project" value="InterPro"/>
</dbReference>
<evidence type="ECO:0000256" key="1">
    <source>
        <dbReference type="ARBA" id="ARBA00008824"/>
    </source>
</evidence>